<proteinExistence type="predicted"/>
<organism evidence="2 3">
    <name type="scientific">Zeimonas arvi</name>
    <dbReference type="NCBI Taxonomy" id="2498847"/>
    <lineage>
        <taxon>Bacteria</taxon>
        <taxon>Pseudomonadati</taxon>
        <taxon>Pseudomonadota</taxon>
        <taxon>Betaproteobacteria</taxon>
        <taxon>Burkholderiales</taxon>
        <taxon>Burkholderiaceae</taxon>
        <taxon>Zeimonas</taxon>
    </lineage>
</organism>
<feature type="compositionally biased region" description="Basic and acidic residues" evidence="1">
    <location>
        <begin position="229"/>
        <end position="238"/>
    </location>
</feature>
<comment type="caution">
    <text evidence="2">The sequence shown here is derived from an EMBL/GenBank/DDBJ whole genome shotgun (WGS) entry which is preliminary data.</text>
</comment>
<dbReference type="RefSeq" id="WP_147705835.1">
    <property type="nucleotide sequence ID" value="NZ_VDUY01000009.1"/>
</dbReference>
<evidence type="ECO:0000313" key="2">
    <source>
        <dbReference type="EMBL" id="TXL62662.1"/>
    </source>
</evidence>
<evidence type="ECO:0000313" key="3">
    <source>
        <dbReference type="Proteomes" id="UP000321548"/>
    </source>
</evidence>
<dbReference type="AlphaFoldDB" id="A0A5C8NN21"/>
<name>A0A5C8NN21_9BURK</name>
<sequence>MPAAHVIKAPPGLGKTTGVINQVAAAGQGTVEIYVPTHALGLEIEKKLRGANPALRVQVISGRSHIAANGLPMCAKAQVAEEVARSGADVYASLCERKTSKGFQQCDHFASCPYIQQFRSGARVTIYTHAHLSKRRTKLDPPVPDWAIIDESFWQSCIDIFSIPISLLRAPFLGTVSRKVCLAVHDALKQQRPLYATLTTAGIHAGEIEKARRELRSQRGAPKPTMSEPEQRAAAHAMRDRSMVRRLVECLWRESFADRPTSHAIVYESGTGMVTVHVAERISRFDEGNGLKRGAPNPNNGMKSSKVLVIDGSANREIIKQFMAITRFEQIAANRKARVVQCTSTRCSTTSLVPERNTSKKNKAAARKRLAQLEKFLARLAAEHERVLVVGPTAITGNPRTQAMPLIKVPANIDLAHFGAIRGIDRWKDHNAIVVIGRNEPPITAVEELARAVFFKSPEAIGSVPNWSTEVRGVRARGRKFGVDVVRHPDDRVQAVLEQLREAESEQAIDRLRLVHCATPKEVYLLSNIPLDVDVDELVDWDDLMEGRRVEQAFSQLSGVLPLSGEWLAQRFPRLWRTRAAAERDVARWRKDRQSSKRTTIGKLSVVEHEYRPAASKQRAWSRCVSRHPSPDATRVELEALLGQLVLMRGAPSSASPPGREPLALLAA</sequence>
<accession>A0A5C8NN21</accession>
<reference evidence="2 3" key="1">
    <citation type="submission" date="2019-06" db="EMBL/GenBank/DDBJ databases">
        <title>Quisquiliibacterium sp. nov., isolated from a maize field.</title>
        <authorList>
            <person name="Lin S.-Y."/>
            <person name="Tsai C.-F."/>
            <person name="Young C.-C."/>
        </authorList>
    </citation>
    <scope>NUCLEOTIDE SEQUENCE [LARGE SCALE GENOMIC DNA]</scope>
    <source>
        <strain evidence="2 3">CC-CFT501</strain>
    </source>
</reference>
<gene>
    <name evidence="2" type="ORF">FHP08_17720</name>
</gene>
<dbReference type="Proteomes" id="UP000321548">
    <property type="component" value="Unassembled WGS sequence"/>
</dbReference>
<dbReference type="OrthoDB" id="9121272at2"/>
<protein>
    <submittedName>
        <fullName evidence="2">Uncharacterized protein</fullName>
    </submittedName>
</protein>
<feature type="region of interest" description="Disordered" evidence="1">
    <location>
        <begin position="216"/>
        <end position="238"/>
    </location>
</feature>
<dbReference type="EMBL" id="VDUY01000009">
    <property type="protein sequence ID" value="TXL62662.1"/>
    <property type="molecule type" value="Genomic_DNA"/>
</dbReference>
<keyword evidence="3" id="KW-1185">Reference proteome</keyword>
<evidence type="ECO:0000256" key="1">
    <source>
        <dbReference type="SAM" id="MobiDB-lite"/>
    </source>
</evidence>